<comment type="caution">
    <text evidence="2">The sequence shown here is derived from an EMBL/GenBank/DDBJ whole genome shotgun (WGS) entry which is preliminary data.</text>
</comment>
<proteinExistence type="predicted"/>
<accession>A0ABP9SF75</accession>
<evidence type="ECO:0000313" key="2">
    <source>
        <dbReference type="EMBL" id="GAA5194087.1"/>
    </source>
</evidence>
<dbReference type="Proteomes" id="UP001500200">
    <property type="component" value="Unassembled WGS sequence"/>
</dbReference>
<keyword evidence="3" id="KW-1185">Reference proteome</keyword>
<feature type="region of interest" description="Disordered" evidence="1">
    <location>
        <begin position="42"/>
        <end position="61"/>
    </location>
</feature>
<evidence type="ECO:0000313" key="3">
    <source>
        <dbReference type="Proteomes" id="UP001500200"/>
    </source>
</evidence>
<evidence type="ECO:0000256" key="1">
    <source>
        <dbReference type="SAM" id="MobiDB-lite"/>
    </source>
</evidence>
<dbReference type="EMBL" id="BAABKK010000011">
    <property type="protein sequence ID" value="GAA5194087.1"/>
    <property type="molecule type" value="Genomic_DNA"/>
</dbReference>
<gene>
    <name evidence="2" type="ORF">GCM10023346_20690</name>
</gene>
<feature type="compositionally biased region" description="Polar residues" evidence="1">
    <location>
        <begin position="109"/>
        <end position="119"/>
    </location>
</feature>
<protein>
    <submittedName>
        <fullName evidence="2">Uncharacterized protein</fullName>
    </submittedName>
</protein>
<sequence>MIAAVEAIPAVQNRRHSAQTGILGKLQGWGIELPHHTCRSNELLPASLPRPGDNGRIGKTEPVKTKAVCPRFRKPCLLGRDWNLHTFNCGSTVQDHGPGTGNPRIYLNRGSSPGTRSYL</sequence>
<feature type="region of interest" description="Disordered" evidence="1">
    <location>
        <begin position="94"/>
        <end position="119"/>
    </location>
</feature>
<reference evidence="3" key="1">
    <citation type="journal article" date="2019" name="Int. J. Syst. Evol. Microbiol.">
        <title>The Global Catalogue of Microorganisms (GCM) 10K type strain sequencing project: providing services to taxonomists for standard genome sequencing and annotation.</title>
        <authorList>
            <consortium name="The Broad Institute Genomics Platform"/>
            <consortium name="The Broad Institute Genome Sequencing Center for Infectious Disease"/>
            <person name="Wu L."/>
            <person name="Ma J."/>
        </authorList>
    </citation>
    <scope>NUCLEOTIDE SEQUENCE [LARGE SCALE GENOMIC DNA]</scope>
    <source>
        <strain evidence="3">JCM 18514</strain>
    </source>
</reference>
<organism evidence="2 3">
    <name type="scientific">Arthrobacter gyeryongensis</name>
    <dbReference type="NCBI Taxonomy" id="1650592"/>
    <lineage>
        <taxon>Bacteria</taxon>
        <taxon>Bacillati</taxon>
        <taxon>Actinomycetota</taxon>
        <taxon>Actinomycetes</taxon>
        <taxon>Micrococcales</taxon>
        <taxon>Micrococcaceae</taxon>
        <taxon>Arthrobacter</taxon>
    </lineage>
</organism>
<name>A0ABP9SF75_9MICC</name>